<reference evidence="1" key="2">
    <citation type="journal article" date="2015" name="Fish Shellfish Immunol.">
        <title>Early steps in the European eel (Anguilla anguilla)-Vibrio vulnificus interaction in the gills: Role of the RtxA13 toxin.</title>
        <authorList>
            <person name="Callol A."/>
            <person name="Pajuelo D."/>
            <person name="Ebbesson L."/>
            <person name="Teles M."/>
            <person name="MacKenzie S."/>
            <person name="Amaro C."/>
        </authorList>
    </citation>
    <scope>NUCLEOTIDE SEQUENCE</scope>
</reference>
<accession>A0A0E9TXY8</accession>
<sequence>MTMIVSYCY</sequence>
<protein>
    <submittedName>
        <fullName evidence="1">Uncharacterized protein</fullName>
    </submittedName>
</protein>
<proteinExistence type="predicted"/>
<reference evidence="1" key="1">
    <citation type="submission" date="2014-11" db="EMBL/GenBank/DDBJ databases">
        <authorList>
            <person name="Amaro Gonzalez C."/>
        </authorList>
    </citation>
    <scope>NUCLEOTIDE SEQUENCE</scope>
</reference>
<dbReference type="EMBL" id="GBXM01050260">
    <property type="protein sequence ID" value="JAH58317.1"/>
    <property type="molecule type" value="Transcribed_RNA"/>
</dbReference>
<evidence type="ECO:0000313" key="1">
    <source>
        <dbReference type="EMBL" id="JAH58317.1"/>
    </source>
</evidence>
<name>A0A0E9TXY8_ANGAN</name>
<organism evidence="1">
    <name type="scientific">Anguilla anguilla</name>
    <name type="common">European freshwater eel</name>
    <name type="synonym">Muraena anguilla</name>
    <dbReference type="NCBI Taxonomy" id="7936"/>
    <lineage>
        <taxon>Eukaryota</taxon>
        <taxon>Metazoa</taxon>
        <taxon>Chordata</taxon>
        <taxon>Craniata</taxon>
        <taxon>Vertebrata</taxon>
        <taxon>Euteleostomi</taxon>
        <taxon>Actinopterygii</taxon>
        <taxon>Neopterygii</taxon>
        <taxon>Teleostei</taxon>
        <taxon>Anguilliformes</taxon>
        <taxon>Anguillidae</taxon>
        <taxon>Anguilla</taxon>
    </lineage>
</organism>